<evidence type="ECO:0000256" key="7">
    <source>
        <dbReference type="ARBA" id="ARBA00022723"/>
    </source>
</evidence>
<feature type="binding site" evidence="10 11">
    <location>
        <position position="603"/>
    </location>
    <ligand>
        <name>L-homocysteine</name>
        <dbReference type="ChEBI" id="CHEBI:58199"/>
    </ligand>
</feature>
<keyword evidence="5 10" id="KW-0028">Amino-acid biosynthesis</keyword>
<feature type="binding site" evidence="12">
    <location>
        <position position="647"/>
    </location>
    <ligand>
        <name>Zn(2+)</name>
        <dbReference type="ChEBI" id="CHEBI:29105"/>
        <label>1</label>
        <note>catalytic</note>
    </ligand>
</feature>
<feature type="binding site" evidence="10 11">
    <location>
        <begin position="435"/>
        <end position="437"/>
    </location>
    <ligand>
        <name>L-methionine</name>
        <dbReference type="ChEBI" id="CHEBI:57844"/>
    </ligand>
</feature>
<dbReference type="CDD" id="cd03312">
    <property type="entry name" value="CIMS_N_terminal_like"/>
    <property type="match status" value="1"/>
</dbReference>
<dbReference type="UniPathway" id="UPA00051">
    <property type="reaction ID" value="UER00082"/>
</dbReference>
<keyword evidence="7 10" id="KW-0479">Metal-binding</keyword>
<keyword evidence="9 10" id="KW-0486">Methionine biosynthesis</keyword>
<keyword evidence="4 10" id="KW-0489">Methyltransferase</keyword>
<dbReference type="KEGG" id="plc:PAD_028"/>
<dbReference type="HAMAP" id="MF_00172">
    <property type="entry name" value="Meth_synth"/>
    <property type="match status" value="1"/>
</dbReference>
<keyword evidence="6 10" id="KW-0808">Transferase</keyword>
<comment type="similarity">
    <text evidence="3 10">Belongs to the vitamin-B12 independent methionine synthase family.</text>
</comment>
<dbReference type="GO" id="GO:0003871">
    <property type="term" value="F:5-methyltetrahydropteroyltriglutamate-homocysteine S-methyltransferase activity"/>
    <property type="evidence" value="ECO:0007669"/>
    <property type="project" value="UniProtKB-UniRule"/>
</dbReference>
<sequence length="759" mass="88526">MIKTHILGYPRIGTNRELKIALESYWKNEIDLKTLEKIGKKIRVKNWITQYKAGLSYVTVGDFSYYDHVLNLTAMIGSIPKRFNHLEKSLVDINTYFHMARGCTRKGNPIYACEMTKFFDTNYHYIVPELEINKDFYLSNNNLFNEVKECQNLGLKPKVVLIGPLTYLWLAKSSINKLNFLPSLINVYSKILKKLEKQNVEWVQLDEPILVLEIPKIWKDSFERAYKNLSKKIKKLKIMIASYFGGLGKNLDMVLSLPIKNIHIDVVRAPQELNLIVEKFPNDKILSIGIIDGRNIWKANLKKILKKLKKINIVLKNRIWISSSCSLLHIPIDLNKEKNINKKILNWLSFAKQKIDEIVILSKCINNDLKNEKYIKDYTKAIESRKKCYMVNSKSVKERIKKIKKNYLIRNKSYLQRKFLQNKKLNLPLLPTTTIGSFPQTKIIRLARKKFKIGKISIETYEQIMRYQILFIIAKQKSYGIDMLVHGEPERNDMVEYFGENLKGFLFTNNGWVQSYGSRCVKPPIIFGDVERKNQITVRWIKYAQSISLKPVKGMLTGPVTILQWSFVRDDQPKEITCKQIALALRDEVKDLEKLGIKAIQIDEPALREGLPLNKKYYKYYLNWAISCFKISSSVVKDETQIHTHMCYSQFNDIIAFISEMDADVITIETARSNMTLLNAFKFFEYPNDIGPGIYDIHTRNVPSIEDMIFLIKKAAKSIPIDRIWVNPDCGLKTRKWKEVDYSLNNMVKAAYELRKIFN</sequence>
<feature type="binding site" evidence="10">
    <location>
        <begin position="16"/>
        <end position="19"/>
    </location>
    <ligand>
        <name>5-methyltetrahydropteroyltri-L-glutamate</name>
        <dbReference type="ChEBI" id="CHEBI:58207"/>
    </ligand>
</feature>
<gene>
    <name evidence="10 16" type="primary">metE</name>
    <name evidence="16" type="ORF">PAD_028</name>
</gene>
<organism evidence="16 17">
    <name type="scientific">Candidatus Portiera aleyrodidarum</name>
    <name type="common">primary endosymbiont of Bemisia tabaci</name>
    <dbReference type="NCBI Taxonomy" id="91844"/>
    <lineage>
        <taxon>Bacteria</taxon>
        <taxon>Pseudomonadati</taxon>
        <taxon>Pseudomonadota</taxon>
        <taxon>Gammaproteobacteria</taxon>
        <taxon>Candidatus Johnevansiales</taxon>
        <taxon>Candidatus Johnevansiaceae</taxon>
        <taxon>Candidatus Portiera</taxon>
    </lineage>
</organism>
<evidence type="ECO:0000256" key="10">
    <source>
        <dbReference type="HAMAP-Rule" id="MF_00172"/>
    </source>
</evidence>
<feature type="binding site" evidence="10">
    <location>
        <position position="647"/>
    </location>
    <ligand>
        <name>Zn(2+)</name>
        <dbReference type="ChEBI" id="CHEBI:29105"/>
        <note>catalytic</note>
    </ligand>
</feature>
<feature type="binding site" evidence="10">
    <location>
        <position position="645"/>
    </location>
    <ligand>
        <name>Zn(2+)</name>
        <dbReference type="ChEBI" id="CHEBI:29105"/>
        <note>catalytic</note>
    </ligand>
</feature>
<evidence type="ECO:0000256" key="5">
    <source>
        <dbReference type="ARBA" id="ARBA00022605"/>
    </source>
</evidence>
<evidence type="ECO:0000313" key="17">
    <source>
        <dbReference type="Proteomes" id="UP000032800"/>
    </source>
</evidence>
<keyword evidence="8 10" id="KW-0862">Zinc</keyword>
<evidence type="ECO:0000259" key="15">
    <source>
        <dbReference type="Pfam" id="PF08267"/>
    </source>
</evidence>
<dbReference type="InterPro" id="IPR013215">
    <property type="entry name" value="Cbl-indep_Met_Synth_N"/>
</dbReference>
<feature type="binding site" evidence="11">
    <location>
        <position position="19"/>
    </location>
    <ligand>
        <name>5-methyltetrahydropteroyltri-L-glutamate</name>
        <dbReference type="ChEBI" id="CHEBI:58207"/>
    </ligand>
</feature>
<name>A0A8D9JS22_9GAMM</name>
<feature type="binding site" evidence="12">
    <location>
        <position position="669"/>
    </location>
    <ligand>
        <name>Zn(2+)</name>
        <dbReference type="ChEBI" id="CHEBI:29105"/>
        <label>1</label>
        <note>catalytic</note>
    </ligand>
</feature>
<dbReference type="RefSeq" id="WP_219848721.1">
    <property type="nucleotide sequence ID" value="NZ_LN649255.1"/>
</dbReference>
<dbReference type="EMBL" id="LN649255">
    <property type="protein sequence ID" value="CEI58577.1"/>
    <property type="molecule type" value="Genomic_DNA"/>
</dbReference>
<feature type="binding site" evidence="10">
    <location>
        <position position="609"/>
    </location>
    <ligand>
        <name>5-methyltetrahydropteroyltri-L-glutamate</name>
        <dbReference type="ChEBI" id="CHEBI:58207"/>
    </ligand>
</feature>
<feature type="domain" description="Cobalamin-independent methionine synthase MetE C-terminal/archaeal" evidence="14">
    <location>
        <begin position="430"/>
        <end position="751"/>
    </location>
</feature>
<evidence type="ECO:0000256" key="13">
    <source>
        <dbReference type="PIRSR" id="PIRSR000382-3"/>
    </source>
</evidence>
<dbReference type="Pfam" id="PF01717">
    <property type="entry name" value="Meth_synt_2"/>
    <property type="match status" value="1"/>
</dbReference>
<evidence type="ECO:0000256" key="3">
    <source>
        <dbReference type="ARBA" id="ARBA00009553"/>
    </source>
</evidence>
<dbReference type="GO" id="GO:0009086">
    <property type="term" value="P:methionine biosynthetic process"/>
    <property type="evidence" value="ECO:0007669"/>
    <property type="project" value="UniProtKB-UniRule"/>
</dbReference>
<feature type="binding site" evidence="10">
    <location>
        <position position="117"/>
    </location>
    <ligand>
        <name>5-methyltetrahydropteroyltri-L-glutamate</name>
        <dbReference type="ChEBI" id="CHEBI:58207"/>
    </ligand>
</feature>
<comment type="cofactor">
    <cofactor evidence="12">
        <name>Zn(2+)</name>
        <dbReference type="ChEBI" id="CHEBI:29105"/>
    </cofactor>
    <text evidence="12">Binds 2 Zn(2+) ions per subunit.</text>
</comment>
<feature type="binding site" evidence="10">
    <location>
        <position position="669"/>
    </location>
    <ligand>
        <name>Zn(2+)</name>
        <dbReference type="ChEBI" id="CHEBI:29105"/>
        <note>catalytic</note>
    </ligand>
</feature>
<dbReference type="PANTHER" id="PTHR30519">
    <property type="entry name" value="5-METHYLTETRAHYDROPTEROYLTRIGLUTAMATE--HOMOCYSTEINE METHYLTRANSFERASE"/>
    <property type="match status" value="1"/>
</dbReference>
<comment type="function">
    <text evidence="1 10">Catalyzes the transfer of a methyl group from 5-methyltetrahydrofolate to homocysteine resulting in methionine formation.</text>
</comment>
<feature type="binding site" evidence="10 11">
    <location>
        <position position="603"/>
    </location>
    <ligand>
        <name>L-methionine</name>
        <dbReference type="ChEBI" id="CHEBI:57844"/>
    </ligand>
</feature>
<evidence type="ECO:0000256" key="11">
    <source>
        <dbReference type="PIRSR" id="PIRSR000382-1"/>
    </source>
</evidence>
<feature type="binding site" evidence="10 11">
    <location>
        <position position="565"/>
    </location>
    <ligand>
        <name>5-methyltetrahydropteroyltri-L-glutamate</name>
        <dbReference type="ChEBI" id="CHEBI:58207"/>
    </ligand>
</feature>
<comment type="catalytic activity">
    <reaction evidence="10">
        <text>5-methyltetrahydropteroyltri-L-glutamate + L-homocysteine = tetrahydropteroyltri-L-glutamate + L-methionine</text>
        <dbReference type="Rhea" id="RHEA:21196"/>
        <dbReference type="ChEBI" id="CHEBI:57844"/>
        <dbReference type="ChEBI" id="CHEBI:58140"/>
        <dbReference type="ChEBI" id="CHEBI:58199"/>
        <dbReference type="ChEBI" id="CHEBI:58207"/>
        <dbReference type="EC" id="2.1.1.14"/>
    </reaction>
</comment>
<dbReference type="SUPFAM" id="SSF51726">
    <property type="entry name" value="UROD/MetE-like"/>
    <property type="match status" value="2"/>
</dbReference>
<dbReference type="PIRSF" id="PIRSF000382">
    <property type="entry name" value="MeTrfase_B12_ind"/>
    <property type="match status" value="1"/>
</dbReference>
<feature type="binding site" evidence="10">
    <location>
        <position position="730"/>
    </location>
    <ligand>
        <name>Zn(2+)</name>
        <dbReference type="ChEBI" id="CHEBI:29105"/>
        <note>catalytic</note>
    </ligand>
</feature>
<dbReference type="Gene3D" id="3.20.20.210">
    <property type="match status" value="2"/>
</dbReference>
<dbReference type="InterPro" id="IPR038071">
    <property type="entry name" value="UROD/MetE-like_sf"/>
</dbReference>
<comment type="pathway">
    <text evidence="2 10">Amino-acid biosynthesis; L-methionine biosynthesis via de novo pathway; L-methionine from L-homocysteine (MetE route): step 1/1.</text>
</comment>
<dbReference type="GO" id="GO:0008270">
    <property type="term" value="F:zinc ion binding"/>
    <property type="evidence" value="ECO:0007669"/>
    <property type="project" value="InterPro"/>
</dbReference>
<feature type="active site" description="Proton donor" evidence="10 13">
    <location>
        <position position="698"/>
    </location>
</feature>
<evidence type="ECO:0000256" key="9">
    <source>
        <dbReference type="ARBA" id="ARBA00023167"/>
    </source>
</evidence>
<dbReference type="Proteomes" id="UP000032800">
    <property type="component" value="Chromosome I"/>
</dbReference>
<feature type="binding site" evidence="11">
    <location>
        <position position="122"/>
    </location>
    <ligand>
        <name>5-methyltetrahydropteroyltri-L-glutamate</name>
        <dbReference type="ChEBI" id="CHEBI:58207"/>
    </ligand>
</feature>
<dbReference type="AlphaFoldDB" id="A0A8D9JS22"/>
<proteinExistence type="inferred from homology"/>
<feature type="binding site" evidence="10">
    <location>
        <position position="488"/>
    </location>
    <ligand>
        <name>L-homocysteine</name>
        <dbReference type="ChEBI" id="CHEBI:58199"/>
    </ligand>
</feature>
<feature type="binding site" evidence="12">
    <location>
        <position position="730"/>
    </location>
    <ligand>
        <name>Zn(2+)</name>
        <dbReference type="ChEBI" id="CHEBI:29105"/>
        <label>1</label>
        <note>catalytic</note>
    </ligand>
</feature>
<feature type="domain" description="Cobalamin-independent methionine synthase MetE N-terminal" evidence="15">
    <location>
        <begin position="3"/>
        <end position="312"/>
    </location>
</feature>
<dbReference type="NCBIfam" id="TIGR01371">
    <property type="entry name" value="met_syn_B12ind"/>
    <property type="match status" value="1"/>
</dbReference>
<feature type="binding site" evidence="10 11">
    <location>
        <position position="488"/>
    </location>
    <ligand>
        <name>L-methionine</name>
        <dbReference type="ChEBI" id="CHEBI:57844"/>
    </ligand>
</feature>
<reference evidence="16 17" key="1">
    <citation type="journal article" date="2015" name="Genome Biol. Evol.">
        <title>Genome evolution in the primary endosymbiont of whiteflies sheds light on their divergence.</title>
        <authorList>
            <person name="Santos-Garcia D."/>
            <person name="Vargas-Chavez C."/>
            <person name="Moya A."/>
            <person name="Latorre A."/>
            <person name="Silva"/>
            <person name="F J."/>
        </authorList>
    </citation>
    <scope>NUCLEOTIDE SEQUENCE [LARGE SCALE GENOMIC DNA]</scope>
    <source>
        <strain evidence="17">AD-VLC</strain>
    </source>
</reference>
<evidence type="ECO:0000313" key="16">
    <source>
        <dbReference type="EMBL" id="CEI58577.1"/>
    </source>
</evidence>
<comment type="cofactor">
    <cofactor evidence="10">
        <name>Zn(2+)</name>
        <dbReference type="ChEBI" id="CHEBI:29105"/>
    </cofactor>
    <text evidence="10">Binds 1 zinc ion per subunit.</text>
</comment>
<evidence type="ECO:0000256" key="8">
    <source>
        <dbReference type="ARBA" id="ARBA00022833"/>
    </source>
</evidence>
<dbReference type="NCBIfam" id="NF003556">
    <property type="entry name" value="PRK05222.1"/>
    <property type="match status" value="1"/>
</dbReference>
<dbReference type="CDD" id="cd03311">
    <property type="entry name" value="CIMS_C_terminal_like"/>
    <property type="match status" value="1"/>
</dbReference>
<evidence type="ECO:0000256" key="4">
    <source>
        <dbReference type="ARBA" id="ARBA00022603"/>
    </source>
</evidence>
<dbReference type="GO" id="GO:0032259">
    <property type="term" value="P:methylation"/>
    <property type="evidence" value="ECO:0007669"/>
    <property type="project" value="UniProtKB-KW"/>
</dbReference>
<dbReference type="Pfam" id="PF08267">
    <property type="entry name" value="Meth_synt_1"/>
    <property type="match status" value="1"/>
</dbReference>
<evidence type="ECO:0000259" key="14">
    <source>
        <dbReference type="Pfam" id="PF01717"/>
    </source>
</evidence>
<feature type="binding site" evidence="10 11">
    <location>
        <begin position="435"/>
        <end position="437"/>
    </location>
    <ligand>
        <name>L-homocysteine</name>
        <dbReference type="ChEBI" id="CHEBI:58199"/>
    </ligand>
</feature>
<protein>
    <recommendedName>
        <fullName evidence="10">5-methyltetrahydropteroyltriglutamate--homocysteine methyltransferase</fullName>
        <ecNumber evidence="10">2.1.1.14</ecNumber>
    </recommendedName>
    <alternativeName>
        <fullName evidence="10">Cobalamin-independent methionine synthase</fullName>
    </alternativeName>
    <alternativeName>
        <fullName evidence="10">Methionine synthase, vitamin-B12 independent isozyme</fullName>
    </alternativeName>
</protein>
<keyword evidence="10" id="KW-0677">Repeat</keyword>
<evidence type="ECO:0000256" key="1">
    <source>
        <dbReference type="ARBA" id="ARBA00002777"/>
    </source>
</evidence>
<feature type="binding site" evidence="10 11">
    <location>
        <begin position="519"/>
        <end position="520"/>
    </location>
    <ligand>
        <name>5-methyltetrahydropteroyltri-L-glutamate</name>
        <dbReference type="ChEBI" id="CHEBI:58207"/>
    </ligand>
</feature>
<evidence type="ECO:0000256" key="12">
    <source>
        <dbReference type="PIRSR" id="PIRSR000382-2"/>
    </source>
</evidence>
<dbReference type="InterPro" id="IPR006276">
    <property type="entry name" value="Cobalamin-indep_Met_synthase"/>
</dbReference>
<evidence type="ECO:0000256" key="6">
    <source>
        <dbReference type="ARBA" id="ARBA00022679"/>
    </source>
</evidence>
<feature type="binding site" evidence="12">
    <location>
        <position position="645"/>
    </location>
    <ligand>
        <name>Zn(2+)</name>
        <dbReference type="ChEBI" id="CHEBI:29105"/>
        <label>1</label>
        <note>catalytic</note>
    </ligand>
</feature>
<dbReference type="EC" id="2.1.1.14" evidence="10"/>
<dbReference type="InterPro" id="IPR002629">
    <property type="entry name" value="Met_Synth_C/arc"/>
</dbReference>
<accession>A0A8D9JS22</accession>
<evidence type="ECO:0000256" key="2">
    <source>
        <dbReference type="ARBA" id="ARBA00004681"/>
    </source>
</evidence>